<gene>
    <name evidence="1" type="ORF">E9229_000661</name>
</gene>
<keyword evidence="2" id="KW-1185">Reference proteome</keyword>
<accession>A0A839QEY4</accession>
<name>A0A839QEY4_9MICC</name>
<sequence length="210" mass="22187">MDTRALLSLSGVLGLALLSGCTGPDPAPENTAVPSATSPAAACPDVAVVDVPRIGQGSDAQHAADLLAAYSDWANAGTQAVADDPAWRAADLAAHCLPDLARANRKAFVGKLFVTRDDAAWDEYYAQREAINLANLRSARLTGAGTRASFELQQMLEYSHTDSGSFVKFSAAYRSGGIGDDRLDRWYAALVPWDGAMIIDYIEATKQAPG</sequence>
<reference evidence="1 2" key="1">
    <citation type="submission" date="2020-08" db="EMBL/GenBank/DDBJ databases">
        <title>Sequencing the genomes of 1000 actinobacteria strains.</title>
        <authorList>
            <person name="Klenk H.-P."/>
        </authorList>
    </citation>
    <scope>NUCLEOTIDE SEQUENCE [LARGE SCALE GENOMIC DNA]</scope>
    <source>
        <strain evidence="1 2">DSM 22826</strain>
    </source>
</reference>
<dbReference type="AlphaFoldDB" id="A0A839QEY4"/>
<organism evidence="1 2">
    <name type="scientific">Paeniglutamicibacter cryotolerans</name>
    <dbReference type="NCBI Taxonomy" id="670079"/>
    <lineage>
        <taxon>Bacteria</taxon>
        <taxon>Bacillati</taxon>
        <taxon>Actinomycetota</taxon>
        <taxon>Actinomycetes</taxon>
        <taxon>Micrococcales</taxon>
        <taxon>Micrococcaceae</taxon>
        <taxon>Paeniglutamicibacter</taxon>
    </lineage>
</organism>
<proteinExistence type="predicted"/>
<dbReference type="EMBL" id="JACHVS010000001">
    <property type="protein sequence ID" value="MBB2994470.1"/>
    <property type="molecule type" value="Genomic_DNA"/>
</dbReference>
<evidence type="ECO:0000313" key="1">
    <source>
        <dbReference type="EMBL" id="MBB2994470.1"/>
    </source>
</evidence>
<dbReference type="Proteomes" id="UP000523000">
    <property type="component" value="Unassembled WGS sequence"/>
</dbReference>
<dbReference type="RefSeq" id="WP_183509836.1">
    <property type="nucleotide sequence ID" value="NZ_BAABGK010000025.1"/>
</dbReference>
<protein>
    <submittedName>
        <fullName evidence="1">Uncharacterized protein</fullName>
    </submittedName>
</protein>
<comment type="caution">
    <text evidence="1">The sequence shown here is derived from an EMBL/GenBank/DDBJ whole genome shotgun (WGS) entry which is preliminary data.</text>
</comment>
<evidence type="ECO:0000313" key="2">
    <source>
        <dbReference type="Proteomes" id="UP000523000"/>
    </source>
</evidence>
<dbReference type="PROSITE" id="PS51257">
    <property type="entry name" value="PROKAR_LIPOPROTEIN"/>
    <property type="match status" value="1"/>
</dbReference>